<organism evidence="2 3">
    <name type="scientific">Sesamum angolense</name>
    <dbReference type="NCBI Taxonomy" id="2727404"/>
    <lineage>
        <taxon>Eukaryota</taxon>
        <taxon>Viridiplantae</taxon>
        <taxon>Streptophyta</taxon>
        <taxon>Embryophyta</taxon>
        <taxon>Tracheophyta</taxon>
        <taxon>Spermatophyta</taxon>
        <taxon>Magnoliopsida</taxon>
        <taxon>eudicotyledons</taxon>
        <taxon>Gunneridae</taxon>
        <taxon>Pentapetalae</taxon>
        <taxon>asterids</taxon>
        <taxon>lamiids</taxon>
        <taxon>Lamiales</taxon>
        <taxon>Pedaliaceae</taxon>
        <taxon>Sesamum</taxon>
    </lineage>
</organism>
<keyword evidence="1" id="KW-1133">Transmembrane helix</keyword>
<evidence type="ECO:0000313" key="3">
    <source>
        <dbReference type="Proteomes" id="UP001289374"/>
    </source>
</evidence>
<keyword evidence="3" id="KW-1185">Reference proteome</keyword>
<feature type="transmembrane region" description="Helical" evidence="1">
    <location>
        <begin position="7"/>
        <end position="25"/>
    </location>
</feature>
<dbReference type="EMBL" id="JACGWL010000009">
    <property type="protein sequence ID" value="KAK4394850.1"/>
    <property type="molecule type" value="Genomic_DNA"/>
</dbReference>
<dbReference type="InterPro" id="IPR032675">
    <property type="entry name" value="LRR_dom_sf"/>
</dbReference>
<reference evidence="2" key="2">
    <citation type="journal article" date="2024" name="Plant">
        <title>Genomic evolution and insights into agronomic trait innovations of Sesamum species.</title>
        <authorList>
            <person name="Miao H."/>
            <person name="Wang L."/>
            <person name="Qu L."/>
            <person name="Liu H."/>
            <person name="Sun Y."/>
            <person name="Le M."/>
            <person name="Wang Q."/>
            <person name="Wei S."/>
            <person name="Zheng Y."/>
            <person name="Lin W."/>
            <person name="Duan Y."/>
            <person name="Cao H."/>
            <person name="Xiong S."/>
            <person name="Wang X."/>
            <person name="Wei L."/>
            <person name="Li C."/>
            <person name="Ma Q."/>
            <person name="Ju M."/>
            <person name="Zhao R."/>
            <person name="Li G."/>
            <person name="Mu C."/>
            <person name="Tian Q."/>
            <person name="Mei H."/>
            <person name="Zhang T."/>
            <person name="Gao T."/>
            <person name="Zhang H."/>
        </authorList>
    </citation>
    <scope>NUCLEOTIDE SEQUENCE</scope>
    <source>
        <strain evidence="2">K16</strain>
    </source>
</reference>
<evidence type="ECO:0000313" key="2">
    <source>
        <dbReference type="EMBL" id="KAK4394850.1"/>
    </source>
</evidence>
<name>A0AAE2BRI1_9LAMI</name>
<gene>
    <name evidence="2" type="ORF">Sango_1639300</name>
</gene>
<comment type="caution">
    <text evidence="2">The sequence shown here is derived from an EMBL/GenBank/DDBJ whole genome shotgun (WGS) entry which is preliminary data.</text>
</comment>
<keyword evidence="1" id="KW-0812">Transmembrane</keyword>
<accession>A0AAE2BRI1</accession>
<keyword evidence="1" id="KW-0472">Membrane</keyword>
<reference evidence="2" key="1">
    <citation type="submission" date="2020-06" db="EMBL/GenBank/DDBJ databases">
        <authorList>
            <person name="Li T."/>
            <person name="Hu X."/>
            <person name="Zhang T."/>
            <person name="Song X."/>
            <person name="Zhang H."/>
            <person name="Dai N."/>
            <person name="Sheng W."/>
            <person name="Hou X."/>
            <person name="Wei L."/>
        </authorList>
    </citation>
    <scope>NUCLEOTIDE SEQUENCE</scope>
    <source>
        <strain evidence="2">K16</strain>
        <tissue evidence="2">Leaf</tissue>
    </source>
</reference>
<dbReference type="Gene3D" id="3.80.10.10">
    <property type="entry name" value="Ribonuclease Inhibitor"/>
    <property type="match status" value="1"/>
</dbReference>
<dbReference type="AlphaFoldDB" id="A0AAE2BRI1"/>
<dbReference type="SUPFAM" id="SSF52058">
    <property type="entry name" value="L domain-like"/>
    <property type="match status" value="1"/>
</dbReference>
<protein>
    <submittedName>
        <fullName evidence="2">Uncharacterized protein</fullName>
    </submittedName>
</protein>
<dbReference type="Proteomes" id="UP001289374">
    <property type="component" value="Unassembled WGS sequence"/>
</dbReference>
<proteinExistence type="predicted"/>
<sequence length="176" mass="20095">MDLNLRLLNYNNFVVFVFIPISLVSSRQILMVHELGLCCFSKEEITLLPENVSSIPKAFKLLRVLAVTPVVFTRFPLDLIQLIHLKYIALSSTFKVLPEVLAKLWNLQTLIIHTTSRALKVKADIWQMTQLRYLKTNASITLVIETTGKAEASKLKTFIIYHQKVARRTCVPKLAT</sequence>
<evidence type="ECO:0000256" key="1">
    <source>
        <dbReference type="SAM" id="Phobius"/>
    </source>
</evidence>